<keyword evidence="3" id="KW-1185">Reference proteome</keyword>
<reference evidence="2 3" key="1">
    <citation type="submission" date="2019-02" db="EMBL/GenBank/DDBJ databases">
        <title>Deep-cultivation of Planctomycetes and their phenomic and genomic characterization uncovers novel biology.</title>
        <authorList>
            <person name="Wiegand S."/>
            <person name="Jogler M."/>
            <person name="Boedeker C."/>
            <person name="Pinto D."/>
            <person name="Vollmers J."/>
            <person name="Rivas-Marin E."/>
            <person name="Kohn T."/>
            <person name="Peeters S.H."/>
            <person name="Heuer A."/>
            <person name="Rast P."/>
            <person name="Oberbeckmann S."/>
            <person name="Bunk B."/>
            <person name="Jeske O."/>
            <person name="Meyerdierks A."/>
            <person name="Storesund J.E."/>
            <person name="Kallscheuer N."/>
            <person name="Luecker S."/>
            <person name="Lage O.M."/>
            <person name="Pohl T."/>
            <person name="Merkel B.J."/>
            <person name="Hornburger P."/>
            <person name="Mueller R.-W."/>
            <person name="Bruemmer F."/>
            <person name="Labrenz M."/>
            <person name="Spormann A.M."/>
            <person name="Op den Camp H."/>
            <person name="Overmann J."/>
            <person name="Amann R."/>
            <person name="Jetten M.S.M."/>
            <person name="Mascher T."/>
            <person name="Medema M.H."/>
            <person name="Devos D.P."/>
            <person name="Kaster A.-K."/>
            <person name="Ovreas L."/>
            <person name="Rohde M."/>
            <person name="Galperin M.Y."/>
            <person name="Jogler C."/>
        </authorList>
    </citation>
    <scope>NUCLEOTIDE SEQUENCE [LARGE SCALE GENOMIC DNA]</scope>
    <source>
        <strain evidence="2 3">Mal4</strain>
    </source>
</reference>
<feature type="domain" description="Glycosyltransferase 2-like" evidence="1">
    <location>
        <begin position="5"/>
        <end position="118"/>
    </location>
</feature>
<dbReference type="PANTHER" id="PTHR43179">
    <property type="entry name" value="RHAMNOSYLTRANSFERASE WBBL"/>
    <property type="match status" value="1"/>
</dbReference>
<dbReference type="PANTHER" id="PTHR43179:SF7">
    <property type="entry name" value="RHAMNOSYLTRANSFERASE WBBL"/>
    <property type="match status" value="1"/>
</dbReference>
<dbReference type="InterPro" id="IPR001173">
    <property type="entry name" value="Glyco_trans_2-like"/>
</dbReference>
<dbReference type="CDD" id="cd04186">
    <property type="entry name" value="GT_2_like_c"/>
    <property type="match status" value="1"/>
</dbReference>
<dbReference type="Pfam" id="PF00535">
    <property type="entry name" value="Glycos_transf_2"/>
    <property type="match status" value="1"/>
</dbReference>
<accession>A0A517ZDK4</accession>
<dbReference type="RefSeq" id="WP_145371797.1">
    <property type="nucleotide sequence ID" value="NZ_CP036275.1"/>
</dbReference>
<proteinExistence type="predicted"/>
<dbReference type="KEGG" id="mri:Mal4_48680"/>
<name>A0A517ZDK4_9PLAN</name>
<evidence type="ECO:0000313" key="2">
    <source>
        <dbReference type="EMBL" id="QDU40510.1"/>
    </source>
</evidence>
<sequence length="284" mass="32886">MPDLSIGLLTYKSPDLLDNVLTSIAETRGDLDAEVIVIDNASNDRTVDMVHEKFPWVKLVCNDQNRGVAVGRNQILREATGRYIIFLDCDTKVLPGALQTLVETMDARPEISCCGPKLLYGDGTLQLSCRPFPAPLNIAIEGTFLRDWFPNSGYVKNYTLEDWDHNDIREVDWMYGAAMMFRREVFDVVGDFDEGFFYQYEDIDIFFRAAQHGLKTIYIPQAEIIHYYERERKALFHNKIHIHIRSILRYLRKDYYGRFWRSRRVGGGHAVNSNDQPRVPQARP</sequence>
<keyword evidence="2" id="KW-0808">Transferase</keyword>
<dbReference type="OrthoDB" id="9771846at2"/>
<dbReference type="InterPro" id="IPR029044">
    <property type="entry name" value="Nucleotide-diphossugar_trans"/>
</dbReference>
<protein>
    <submittedName>
        <fullName evidence="2">N-acetylglucosaminyl-diphospho-decaprenol L-rhamnosyltransferase</fullName>
        <ecNumber evidence="2">2.4.1.289</ecNumber>
    </submittedName>
</protein>
<organism evidence="2 3">
    <name type="scientific">Maioricimonas rarisocia</name>
    <dbReference type="NCBI Taxonomy" id="2528026"/>
    <lineage>
        <taxon>Bacteria</taxon>
        <taxon>Pseudomonadati</taxon>
        <taxon>Planctomycetota</taxon>
        <taxon>Planctomycetia</taxon>
        <taxon>Planctomycetales</taxon>
        <taxon>Planctomycetaceae</taxon>
        <taxon>Maioricimonas</taxon>
    </lineage>
</organism>
<gene>
    <name evidence="2" type="primary">wbbL</name>
    <name evidence="2" type="ORF">Mal4_48680</name>
</gene>
<keyword evidence="2" id="KW-0328">Glycosyltransferase</keyword>
<dbReference type="EC" id="2.4.1.289" evidence="2"/>
<dbReference type="AlphaFoldDB" id="A0A517ZDK4"/>
<evidence type="ECO:0000313" key="3">
    <source>
        <dbReference type="Proteomes" id="UP000320496"/>
    </source>
</evidence>
<dbReference type="Proteomes" id="UP000320496">
    <property type="component" value="Chromosome"/>
</dbReference>
<dbReference type="EMBL" id="CP036275">
    <property type="protein sequence ID" value="QDU40510.1"/>
    <property type="molecule type" value="Genomic_DNA"/>
</dbReference>
<evidence type="ECO:0000259" key="1">
    <source>
        <dbReference type="Pfam" id="PF00535"/>
    </source>
</evidence>
<dbReference type="SUPFAM" id="SSF53448">
    <property type="entry name" value="Nucleotide-diphospho-sugar transferases"/>
    <property type="match status" value="1"/>
</dbReference>
<dbReference type="GO" id="GO:0102096">
    <property type="term" value="F:decaprenyl-N-acetyl-alpha-D-glucosaminyl-pyrophosphate:dTDP-alpha-L-rhamnose rhamnosyltransferase activity"/>
    <property type="evidence" value="ECO:0007669"/>
    <property type="project" value="UniProtKB-EC"/>
</dbReference>
<dbReference type="Gene3D" id="3.90.550.10">
    <property type="entry name" value="Spore Coat Polysaccharide Biosynthesis Protein SpsA, Chain A"/>
    <property type="match status" value="1"/>
</dbReference>